<dbReference type="SUPFAM" id="SSF53756">
    <property type="entry name" value="UDP-Glycosyltransferase/glycogen phosphorylase"/>
    <property type="match status" value="1"/>
</dbReference>
<dbReference type="Pfam" id="PF00534">
    <property type="entry name" value="Glycos_transf_1"/>
    <property type="match status" value="1"/>
</dbReference>
<dbReference type="InterPro" id="IPR001296">
    <property type="entry name" value="Glyco_trans_1"/>
</dbReference>
<dbReference type="Gene3D" id="3.40.50.2000">
    <property type="entry name" value="Glycogen Phosphorylase B"/>
    <property type="match status" value="2"/>
</dbReference>
<sequence length="344" mass="38661">MKFTFPIVTLSKGGAQRMLAEVANGLVEKGHEVTILLSEIGIIEFDMKAAIKVVSHDFPAHAFPSADLIVSNYYTTVQPCQLAAEQGLGTHIRYSHCYEPMFMPNQAETFLSYHVTPHIFVVSEAQKKLVDVNHGLDAKVVPNGINPIFKRIHNQKTSGPLHISAIVRLSEGGLWHRQQDYLIEQLRLVKQAHPEVKINFFCPPIELTMSKSLQQIKLLNEFTLHTPSNDQELCLLYNQSDIFVTSSIFESSLLTGLEAMACGAALVTTYAGGNMDYVKHLKNCLVSSRMNNQLSKDIITLINDPHLRQHLIFNGKAEAKKWTIQRTVNTFEKNAKKIVKLLNR</sequence>
<comment type="caution">
    <text evidence="2">The sequence shown here is derived from an EMBL/GenBank/DDBJ whole genome shotgun (WGS) entry which is preliminary data.</text>
</comment>
<evidence type="ECO:0000259" key="1">
    <source>
        <dbReference type="Pfam" id="PF00534"/>
    </source>
</evidence>
<keyword evidence="2" id="KW-0808">Transferase</keyword>
<protein>
    <submittedName>
        <fullName evidence="2">Glycosyl transferase family 1</fullName>
    </submittedName>
</protein>
<reference evidence="2 3" key="1">
    <citation type="submission" date="2017-09" db="EMBL/GenBank/DDBJ databases">
        <title>Large-scale bioinformatics analysis of Bacillus genomes uncovers conserved roles of natural products in bacterial physiology.</title>
        <authorList>
            <consortium name="Agbiome Team Llc"/>
            <person name="Bleich R.M."/>
            <person name="Grubbs K.J."/>
            <person name="Santa Maria K.C."/>
            <person name="Allen S.E."/>
            <person name="Farag S."/>
            <person name="Shank E.A."/>
            <person name="Bowers A."/>
        </authorList>
    </citation>
    <scope>NUCLEOTIDE SEQUENCE [LARGE SCALE GENOMIC DNA]</scope>
    <source>
        <strain evidence="2 3">AFS064137</strain>
    </source>
</reference>
<accession>A0A9X7AY29</accession>
<organism evidence="2 3">
    <name type="scientific">Bacillus thuringiensis</name>
    <dbReference type="NCBI Taxonomy" id="1428"/>
    <lineage>
        <taxon>Bacteria</taxon>
        <taxon>Bacillati</taxon>
        <taxon>Bacillota</taxon>
        <taxon>Bacilli</taxon>
        <taxon>Bacillales</taxon>
        <taxon>Bacillaceae</taxon>
        <taxon>Bacillus</taxon>
        <taxon>Bacillus cereus group</taxon>
    </lineage>
</organism>
<dbReference type="GO" id="GO:0016757">
    <property type="term" value="F:glycosyltransferase activity"/>
    <property type="evidence" value="ECO:0007669"/>
    <property type="project" value="InterPro"/>
</dbReference>
<evidence type="ECO:0000313" key="2">
    <source>
        <dbReference type="EMBL" id="PFT87569.1"/>
    </source>
</evidence>
<dbReference type="AlphaFoldDB" id="A0A9X7AY29"/>
<name>A0A9X7AY29_BACTU</name>
<feature type="domain" description="Glycosyl transferase family 1" evidence="1">
    <location>
        <begin position="176"/>
        <end position="316"/>
    </location>
</feature>
<gene>
    <name evidence="2" type="ORF">COK81_20025</name>
</gene>
<evidence type="ECO:0000313" key="3">
    <source>
        <dbReference type="Proteomes" id="UP000225910"/>
    </source>
</evidence>
<proteinExistence type="predicted"/>
<dbReference type="Proteomes" id="UP000225910">
    <property type="component" value="Unassembled WGS sequence"/>
</dbReference>
<dbReference type="PANTHER" id="PTHR12526">
    <property type="entry name" value="GLYCOSYLTRANSFERASE"/>
    <property type="match status" value="1"/>
</dbReference>
<dbReference type="EMBL" id="NVCU01000182">
    <property type="protein sequence ID" value="PFT87569.1"/>
    <property type="molecule type" value="Genomic_DNA"/>
</dbReference>
<dbReference type="CDD" id="cd03801">
    <property type="entry name" value="GT4_PimA-like"/>
    <property type="match status" value="1"/>
</dbReference>